<dbReference type="Pfam" id="PF13193">
    <property type="entry name" value="AMP-binding_C"/>
    <property type="match status" value="1"/>
</dbReference>
<dbReference type="PANTHER" id="PTHR43767">
    <property type="entry name" value="LONG-CHAIN-FATTY-ACID--COA LIGASE"/>
    <property type="match status" value="1"/>
</dbReference>
<keyword evidence="5" id="KW-1185">Reference proteome</keyword>
<proteinExistence type="predicted"/>
<dbReference type="AlphaFoldDB" id="A0A7W5A3U7"/>
<dbReference type="InterPro" id="IPR020845">
    <property type="entry name" value="AMP-binding_CS"/>
</dbReference>
<dbReference type="PROSITE" id="PS00455">
    <property type="entry name" value="AMP_BINDING"/>
    <property type="match status" value="1"/>
</dbReference>
<dbReference type="Gene3D" id="3.30.300.30">
    <property type="match status" value="1"/>
</dbReference>
<feature type="region of interest" description="Disordered" evidence="1">
    <location>
        <begin position="1"/>
        <end position="21"/>
    </location>
</feature>
<dbReference type="InterPro" id="IPR025110">
    <property type="entry name" value="AMP-bd_C"/>
</dbReference>
<dbReference type="RefSeq" id="WP_183544616.1">
    <property type="nucleotide sequence ID" value="NZ_BMQT01000002.1"/>
</dbReference>
<evidence type="ECO:0000313" key="4">
    <source>
        <dbReference type="EMBL" id="MBB3088983.1"/>
    </source>
</evidence>
<dbReference type="InterPro" id="IPR042099">
    <property type="entry name" value="ANL_N_sf"/>
</dbReference>
<dbReference type="InterPro" id="IPR045851">
    <property type="entry name" value="AMP-bd_C_sf"/>
</dbReference>
<organism evidence="4 5">
    <name type="scientific">Nocardioides albus</name>
    <dbReference type="NCBI Taxonomy" id="1841"/>
    <lineage>
        <taxon>Bacteria</taxon>
        <taxon>Bacillati</taxon>
        <taxon>Actinomycetota</taxon>
        <taxon>Actinomycetes</taxon>
        <taxon>Propionibacteriales</taxon>
        <taxon>Nocardioidaceae</taxon>
        <taxon>Nocardioides</taxon>
    </lineage>
</organism>
<feature type="domain" description="AMP-binding enzyme C-terminal" evidence="3">
    <location>
        <begin position="444"/>
        <end position="519"/>
    </location>
</feature>
<sequence length="551" mass="60914">MTHLHDGHPSASPAASHPETRGFPLGEECVLGLMLEARAKANPDKVFAIFEDGATWTYAQALEEVRTTAGALRDLGVREGELVGIWLPNGKPALRVWWAINYLGAVAVPINTAYKGALIEHVLRDSAVSLLVAHHELVPRLDAVEHEALRTVVVLGGRVTPEARGAETVPAERLWASDTTPLARAADRKPWDLELIVYTSGTTGPSKGVMMPYFQIHQAMLTYQWLSADDRFLINLPLFHVSGLGAALVPLQYGASFAMVADFSTTTFWDVVRRYDCTAVLLMGVMATFLMKATPSPRDRDHPLRLVQMVPLAEDAQAFHERFGVDVYTCFNMTEISSPLLAGPQPSPIGSCGRLRPGIEARIVDEHDLDVPEGETGELILRSELPWAMMSGYLNRPDATAEVWRNGWFHTGDVFRRDETGAYFFVDRVKDALRRRGENISSYELEAEVCRHPAVREAAAIAVPSPVGEDDVMVVVAPVPGVEIDPEDLLRQLVDQLPHFMVPRYVRVVPDLPKTPTAKVQKHLLRSEGAVEGTYDREATGFKVARQRLSR</sequence>
<reference evidence="4 5" key="1">
    <citation type="submission" date="2020-08" db="EMBL/GenBank/DDBJ databases">
        <title>Genomic Encyclopedia of Type Strains, Phase III (KMG-III): the genomes of soil and plant-associated and newly described type strains.</title>
        <authorList>
            <person name="Whitman W."/>
        </authorList>
    </citation>
    <scope>NUCLEOTIDE SEQUENCE [LARGE SCALE GENOMIC DNA]</scope>
    <source>
        <strain evidence="4 5">CECT 3302</strain>
    </source>
</reference>
<evidence type="ECO:0000259" key="2">
    <source>
        <dbReference type="Pfam" id="PF00501"/>
    </source>
</evidence>
<dbReference type="EMBL" id="JACHXG010000004">
    <property type="protein sequence ID" value="MBB3088983.1"/>
    <property type="molecule type" value="Genomic_DNA"/>
</dbReference>
<name>A0A7W5A3U7_9ACTN</name>
<feature type="domain" description="AMP-dependent synthetase/ligase" evidence="2">
    <location>
        <begin position="35"/>
        <end position="394"/>
    </location>
</feature>
<comment type="caution">
    <text evidence="4">The sequence shown here is derived from an EMBL/GenBank/DDBJ whole genome shotgun (WGS) entry which is preliminary data.</text>
</comment>
<evidence type="ECO:0000259" key="3">
    <source>
        <dbReference type="Pfam" id="PF13193"/>
    </source>
</evidence>
<keyword evidence="4" id="KW-0436">Ligase</keyword>
<dbReference type="Proteomes" id="UP000577707">
    <property type="component" value="Unassembled WGS sequence"/>
</dbReference>
<evidence type="ECO:0000256" key="1">
    <source>
        <dbReference type="SAM" id="MobiDB-lite"/>
    </source>
</evidence>
<evidence type="ECO:0000313" key="5">
    <source>
        <dbReference type="Proteomes" id="UP000577707"/>
    </source>
</evidence>
<dbReference type="Pfam" id="PF00501">
    <property type="entry name" value="AMP-binding"/>
    <property type="match status" value="1"/>
</dbReference>
<accession>A0A7W5A3U7</accession>
<dbReference type="PANTHER" id="PTHR43767:SF1">
    <property type="entry name" value="NONRIBOSOMAL PEPTIDE SYNTHASE PES1 (EUROFUNG)-RELATED"/>
    <property type="match status" value="1"/>
</dbReference>
<protein>
    <submittedName>
        <fullName evidence="4">Crotonobetaine/carnitine-CoA ligase</fullName>
        <ecNumber evidence="4">6.2.1.-</ecNumber>
    </submittedName>
</protein>
<dbReference type="InterPro" id="IPR000873">
    <property type="entry name" value="AMP-dep_synth/lig_dom"/>
</dbReference>
<dbReference type="InterPro" id="IPR050237">
    <property type="entry name" value="ATP-dep_AMP-bd_enzyme"/>
</dbReference>
<dbReference type="EC" id="6.2.1.-" evidence="4"/>
<dbReference type="SUPFAM" id="SSF56801">
    <property type="entry name" value="Acetyl-CoA synthetase-like"/>
    <property type="match status" value="1"/>
</dbReference>
<gene>
    <name evidence="4" type="ORF">FHS12_001929</name>
</gene>
<dbReference type="Gene3D" id="3.40.50.12780">
    <property type="entry name" value="N-terminal domain of ligase-like"/>
    <property type="match status" value="1"/>
</dbReference>
<dbReference type="GO" id="GO:0016878">
    <property type="term" value="F:acid-thiol ligase activity"/>
    <property type="evidence" value="ECO:0007669"/>
    <property type="project" value="UniProtKB-ARBA"/>
</dbReference>